<feature type="transmembrane region" description="Helical" evidence="1">
    <location>
        <begin position="244"/>
        <end position="261"/>
    </location>
</feature>
<feature type="transmembrane region" description="Helical" evidence="1">
    <location>
        <begin position="88"/>
        <end position="108"/>
    </location>
</feature>
<protein>
    <submittedName>
        <fullName evidence="2">DUF3556 domain-containing protein</fullName>
    </submittedName>
</protein>
<dbReference type="InterPro" id="IPR021941">
    <property type="entry name" value="DUF3556_TM"/>
</dbReference>
<dbReference type="EMBL" id="BAABJP010000004">
    <property type="protein sequence ID" value="GAA5148210.1"/>
    <property type="molecule type" value="Genomic_DNA"/>
</dbReference>
<feature type="transmembrane region" description="Helical" evidence="1">
    <location>
        <begin position="144"/>
        <end position="164"/>
    </location>
</feature>
<accession>A0ABP9PKQ9</accession>
<comment type="caution">
    <text evidence="2">The sequence shown here is derived from an EMBL/GenBank/DDBJ whole genome shotgun (WGS) entry which is preliminary data.</text>
</comment>
<feature type="transmembrane region" description="Helical" evidence="1">
    <location>
        <begin position="308"/>
        <end position="325"/>
    </location>
</feature>
<feature type="transmembrane region" description="Helical" evidence="1">
    <location>
        <begin position="176"/>
        <end position="197"/>
    </location>
</feature>
<keyword evidence="1" id="KW-0812">Transmembrane</keyword>
<evidence type="ECO:0000313" key="3">
    <source>
        <dbReference type="Proteomes" id="UP001428817"/>
    </source>
</evidence>
<gene>
    <name evidence="2" type="ORF">GCM10023321_10150</name>
</gene>
<proteinExistence type="predicted"/>
<feature type="transmembrane region" description="Helical" evidence="1">
    <location>
        <begin position="359"/>
        <end position="379"/>
    </location>
</feature>
<dbReference type="Pfam" id="PF12077">
    <property type="entry name" value="DUF3556"/>
    <property type="match status" value="1"/>
</dbReference>
<feature type="transmembrane region" description="Helical" evidence="1">
    <location>
        <begin position="282"/>
        <end position="302"/>
    </location>
</feature>
<keyword evidence="1" id="KW-1133">Transmembrane helix</keyword>
<dbReference type="Proteomes" id="UP001428817">
    <property type="component" value="Unassembled WGS sequence"/>
</dbReference>
<sequence length="590" mass="65557">MALLKVAKPPFDVDEWKRLSHVRRIRPLVLRWVEYGTDSPGAVHIFYILKIVAYCWGGVAIIATTPGLGGVTEFPQWWTEPIVYQKAVVFTMLFEVLGFGGGTGPLFFKFLPPFTAFLHFFRPGTIRLPPWPGRVPFTSGDRRSVVDVLLYAGFVAAAVHLLLSPGSGPVPPGAEVGLLAPSVILPVVILLGALGLRDKTVYLAARAEMYWIACLIFFFPYADMMIGLKFALVAIWWGAGVSKLTHIFPSVVSVMISNSPFRPRWFKRMMYRDPLHDIRPSLAAGVLAHTGTVIELGLPVVLLLGDGGVVSAAAVALMIIFHLHIISTIPVGVPNEWNVFMIFGTLFLFWAHADLGLSSVQHPALIVLVLLALLTPVVVGNMRPDLVSFLPAMRYYAGNWAIGLWCFRDGADRRLGECVTKASGLMTEQLTRLFDADTSELTNFRFRAFRSMHPQGRALNGLLSRALDDVDRYTVQDGEPITGTLIGWNFGDGHLHNEQLLAAVQKRCRYEPGELVMVFLESQPIHVQRQRYRIVDAATGEIEAGYVYTKDMLTRQPWLSEDDVSFPVEVISTGPGRRYENPRASVTERE</sequence>
<evidence type="ECO:0000256" key="1">
    <source>
        <dbReference type="SAM" id="Phobius"/>
    </source>
</evidence>
<reference evidence="3" key="1">
    <citation type="journal article" date="2019" name="Int. J. Syst. Evol. Microbiol.">
        <title>The Global Catalogue of Microorganisms (GCM) 10K type strain sequencing project: providing services to taxonomists for standard genome sequencing and annotation.</title>
        <authorList>
            <consortium name="The Broad Institute Genomics Platform"/>
            <consortium name="The Broad Institute Genome Sequencing Center for Infectious Disease"/>
            <person name="Wu L."/>
            <person name="Ma J."/>
        </authorList>
    </citation>
    <scope>NUCLEOTIDE SEQUENCE [LARGE SCALE GENOMIC DNA]</scope>
    <source>
        <strain evidence="3">JCM 18303</strain>
    </source>
</reference>
<name>A0ABP9PKQ9_9PSEU</name>
<organism evidence="2 3">
    <name type="scientific">Pseudonocardia eucalypti</name>
    <dbReference type="NCBI Taxonomy" id="648755"/>
    <lineage>
        <taxon>Bacteria</taxon>
        <taxon>Bacillati</taxon>
        <taxon>Actinomycetota</taxon>
        <taxon>Actinomycetes</taxon>
        <taxon>Pseudonocardiales</taxon>
        <taxon>Pseudonocardiaceae</taxon>
        <taxon>Pseudonocardia</taxon>
    </lineage>
</organism>
<feature type="transmembrane region" description="Helical" evidence="1">
    <location>
        <begin position="337"/>
        <end position="353"/>
    </location>
</feature>
<dbReference type="RefSeq" id="WP_185062604.1">
    <property type="nucleotide sequence ID" value="NZ_BAABJP010000004.1"/>
</dbReference>
<keyword evidence="3" id="KW-1185">Reference proteome</keyword>
<feature type="transmembrane region" description="Helical" evidence="1">
    <location>
        <begin position="209"/>
        <end position="238"/>
    </location>
</feature>
<keyword evidence="1" id="KW-0472">Membrane</keyword>
<feature type="transmembrane region" description="Helical" evidence="1">
    <location>
        <begin position="47"/>
        <end position="68"/>
    </location>
</feature>
<evidence type="ECO:0000313" key="2">
    <source>
        <dbReference type="EMBL" id="GAA5148210.1"/>
    </source>
</evidence>